<keyword evidence="3" id="KW-1185">Reference proteome</keyword>
<comment type="caution">
    <text evidence="2">The sequence shown here is derived from an EMBL/GenBank/DDBJ whole genome shotgun (WGS) entry which is preliminary data.</text>
</comment>
<dbReference type="RefSeq" id="WP_310456964.1">
    <property type="nucleotide sequence ID" value="NZ_JAVKPH010000007.1"/>
</dbReference>
<protein>
    <submittedName>
        <fullName evidence="2">Flagellin</fullName>
    </submittedName>
</protein>
<organism evidence="2 3">
    <name type="scientific">Ruixingdingia sedimenti</name>
    <dbReference type="NCBI Taxonomy" id="3073604"/>
    <lineage>
        <taxon>Bacteria</taxon>
        <taxon>Pseudomonadati</taxon>
        <taxon>Pseudomonadota</taxon>
        <taxon>Alphaproteobacteria</taxon>
        <taxon>Rhodobacterales</taxon>
        <taxon>Paracoccaceae</taxon>
        <taxon>Ruixingdingia</taxon>
    </lineage>
</organism>
<keyword evidence="2" id="KW-0969">Cilium</keyword>
<name>A0ABU1F764_9RHOB</name>
<accession>A0ABU1F764</accession>
<evidence type="ECO:0000313" key="3">
    <source>
        <dbReference type="Proteomes" id="UP001247754"/>
    </source>
</evidence>
<keyword evidence="2" id="KW-0966">Cell projection</keyword>
<feature type="domain" description="Flagellin C-terminal" evidence="1">
    <location>
        <begin position="260"/>
        <end position="330"/>
    </location>
</feature>
<reference evidence="2 3" key="1">
    <citation type="submission" date="2023-09" db="EMBL/GenBank/DDBJ databases">
        <title>Xinfangfangia sedmenti sp. nov., isolated the sedment.</title>
        <authorList>
            <person name="Xu L."/>
        </authorList>
    </citation>
    <scope>NUCLEOTIDE SEQUENCE [LARGE SCALE GENOMIC DNA]</scope>
    <source>
        <strain evidence="2 3">LG-4</strain>
    </source>
</reference>
<sequence length="331" mass="33389">MSFRTIGDLARTTMLQRHTAQLKAEVQRHTEAMVSGRVTDPAAALRGDLAPLAAIETTLRRIEGWKSTTAEMSLMLGAMQTSLSTLGSVSDTASQALLTAAGSGNPTLIDTTGAKARQDFQIAVAALNTRIGDRTLFAGAATEGPALAPADTILTALEAATAGLTSAADIEAAVNQWFASPAGYYLGAAAPLGPVPIGAGEVVEPGVTAADPAIAQALAGLALGALLDRGALAGDTAGRADLARRAGEALAENAAARVGVAANLGLAEARVADAAARHGAEATALGLARAGLVAADPYQAASDLEAAQTQLETLYSVTARLSRLSLVDFLR</sequence>
<dbReference type="InterPro" id="IPR046358">
    <property type="entry name" value="Flagellin_C"/>
</dbReference>
<dbReference type="EMBL" id="JAVKPH010000007">
    <property type="protein sequence ID" value="MDR5652730.1"/>
    <property type="molecule type" value="Genomic_DNA"/>
</dbReference>
<proteinExistence type="predicted"/>
<dbReference type="Proteomes" id="UP001247754">
    <property type="component" value="Unassembled WGS sequence"/>
</dbReference>
<dbReference type="SUPFAM" id="SSF64518">
    <property type="entry name" value="Phase 1 flagellin"/>
    <property type="match status" value="1"/>
</dbReference>
<gene>
    <name evidence="2" type="ORF">RGD00_08950</name>
</gene>
<keyword evidence="2" id="KW-0282">Flagellum</keyword>
<evidence type="ECO:0000313" key="2">
    <source>
        <dbReference type="EMBL" id="MDR5652730.1"/>
    </source>
</evidence>
<evidence type="ECO:0000259" key="1">
    <source>
        <dbReference type="Pfam" id="PF00700"/>
    </source>
</evidence>
<dbReference type="Pfam" id="PF00700">
    <property type="entry name" value="Flagellin_C"/>
    <property type="match status" value="1"/>
</dbReference>